<reference evidence="2 3" key="1">
    <citation type="submission" date="2024-04" db="EMBL/GenBank/DDBJ databases">
        <authorList>
            <person name="Wu Y.S."/>
            <person name="Zhang L."/>
        </authorList>
    </citation>
    <scope>NUCLEOTIDE SEQUENCE [LARGE SCALE GENOMIC DNA]</scope>
    <source>
        <strain evidence="2 3">KG-01</strain>
    </source>
</reference>
<dbReference type="Proteomes" id="UP001398420">
    <property type="component" value="Unassembled WGS sequence"/>
</dbReference>
<proteinExistence type="predicted"/>
<sequence length="67" mass="7617">MMKLLWIPIALYVIAVGLFAMGLINRHSDEGVIARALAGQGVAIPIFFFALLFTWFFSKKKKRNEDM</sequence>
<feature type="transmembrane region" description="Helical" evidence="1">
    <location>
        <begin position="36"/>
        <end position="57"/>
    </location>
</feature>
<comment type="caution">
    <text evidence="2">The sequence shown here is derived from an EMBL/GenBank/DDBJ whole genome shotgun (WGS) entry which is preliminary data.</text>
</comment>
<dbReference type="RefSeq" id="WP_087682403.1">
    <property type="nucleotide sequence ID" value="NZ_CP147847.1"/>
</dbReference>
<gene>
    <name evidence="2" type="ORF">AAF454_00670</name>
</gene>
<protein>
    <submittedName>
        <fullName evidence="2">Uncharacterized protein</fullName>
    </submittedName>
</protein>
<keyword evidence="3" id="KW-1185">Reference proteome</keyword>
<keyword evidence="1" id="KW-0472">Membrane</keyword>
<dbReference type="EMBL" id="JBCEWA010000001">
    <property type="protein sequence ID" value="MEL5986929.1"/>
    <property type="molecule type" value="Genomic_DNA"/>
</dbReference>
<keyword evidence="1" id="KW-0812">Transmembrane</keyword>
<accession>A0ABU9LH54</accession>
<evidence type="ECO:0000313" key="2">
    <source>
        <dbReference type="EMBL" id="MEL5986929.1"/>
    </source>
</evidence>
<name>A0ABU9LH54_9BACL</name>
<organism evidence="2 3">
    <name type="scientific">Kurthia gibsonii</name>
    <dbReference type="NCBI Taxonomy" id="33946"/>
    <lineage>
        <taxon>Bacteria</taxon>
        <taxon>Bacillati</taxon>
        <taxon>Bacillota</taxon>
        <taxon>Bacilli</taxon>
        <taxon>Bacillales</taxon>
        <taxon>Caryophanaceae</taxon>
        <taxon>Kurthia</taxon>
    </lineage>
</organism>
<evidence type="ECO:0000313" key="3">
    <source>
        <dbReference type="Proteomes" id="UP001398420"/>
    </source>
</evidence>
<evidence type="ECO:0000256" key="1">
    <source>
        <dbReference type="SAM" id="Phobius"/>
    </source>
</evidence>
<keyword evidence="1" id="KW-1133">Transmembrane helix</keyword>